<gene>
    <name evidence="1" type="ORF">ABK905_21350</name>
</gene>
<evidence type="ECO:0000313" key="1">
    <source>
        <dbReference type="EMBL" id="XBS69026.1"/>
    </source>
</evidence>
<accession>A0AAU7Q7Y0</accession>
<reference evidence="1" key="1">
    <citation type="submission" date="2024-06" db="EMBL/GenBank/DDBJ databases">
        <authorList>
            <person name="Coelho C."/>
            <person name="Bento M."/>
            <person name="Garcia E."/>
            <person name="Camelo A."/>
            <person name="Brandao I."/>
            <person name="Espirito Santo C."/>
            <person name="Trovao J."/>
            <person name="Verissimo A."/>
            <person name="Costa J."/>
            <person name="Tiago I."/>
        </authorList>
    </citation>
    <scope>NUCLEOTIDE SEQUENCE</scope>
    <source>
        <strain evidence="1">KWT182</strain>
    </source>
</reference>
<dbReference type="AlphaFoldDB" id="A0AAU7Q7Y0"/>
<proteinExistence type="predicted"/>
<dbReference type="EMBL" id="CP157947">
    <property type="protein sequence ID" value="XBS69026.1"/>
    <property type="molecule type" value="Genomic_DNA"/>
</dbReference>
<name>A0AAU7Q7Y0_9GAMM</name>
<organism evidence="1">
    <name type="scientific">Acerihabitans sp. KWT182</name>
    <dbReference type="NCBI Taxonomy" id="3157919"/>
    <lineage>
        <taxon>Bacteria</taxon>
        <taxon>Pseudomonadati</taxon>
        <taxon>Pseudomonadota</taxon>
        <taxon>Gammaproteobacteria</taxon>
        <taxon>Enterobacterales</taxon>
        <taxon>Pectobacteriaceae</taxon>
        <taxon>Acerihabitans</taxon>
    </lineage>
</organism>
<protein>
    <submittedName>
        <fullName evidence="1">Uncharacterized protein</fullName>
    </submittedName>
</protein>
<sequence>MKMVLPTDGHRSASAFMAGMQDTQGDAFWLLKAQGHWHGGIHLFERFAPDAVYRPDAPKGQGLKSMTDGHIVAYRLNDDYLAAAYRRQSFLFSSTFILLKSACVPDKAQPENGLDFYTLWMQIAPLSVYGAGDAVTAEVIASALKVRRDNPAWGWVREGLPDGHQARGHTAYDVYNRYAAPQDTHTLLPRHSVVDILAEAAFLLESKAAPFVYARVVAVPEGAASGLSAGECGWISGQGAHLKRRGGLGALPRWMKSAREKGVFNQVVALGNGEAIPVAAGEVIGHLGYLGSPTASRTISAIWKRSARTAGCRLLWPTGPASAPVKRSFIPPRARRAITTLSGKTALWPPPWGTTRCPPWKRVLPDRAKPAGTGRKGKSGFISQGSARGWRPRISAWCTSLTWQSAALCCWSNRTRRGRCGKRRGRAGCGGAFTVWPSWRGKTPATWTP</sequence>